<protein>
    <submittedName>
        <fullName evidence="3">Class I SAM-dependent methyltransferase</fullName>
    </submittedName>
</protein>
<keyword evidence="3" id="KW-0808">Transferase</keyword>
<accession>A0A552E3J1</accession>
<evidence type="ECO:0000259" key="2">
    <source>
        <dbReference type="Pfam" id="PF13847"/>
    </source>
</evidence>
<keyword evidence="1" id="KW-0812">Transmembrane</keyword>
<feature type="domain" description="Methyltransferase" evidence="2">
    <location>
        <begin position="27"/>
        <end position="144"/>
    </location>
</feature>
<gene>
    <name evidence="3" type="ORF">EWV81_03490</name>
</gene>
<evidence type="ECO:0000313" key="4">
    <source>
        <dbReference type="Proteomes" id="UP000319313"/>
    </source>
</evidence>
<dbReference type="GO" id="GO:0008168">
    <property type="term" value="F:methyltransferase activity"/>
    <property type="evidence" value="ECO:0007669"/>
    <property type="project" value="UniProtKB-KW"/>
</dbReference>
<proteinExistence type="predicted"/>
<reference evidence="3 4" key="1">
    <citation type="submission" date="2019-01" db="EMBL/GenBank/DDBJ databases">
        <title>Coherence of Microcystis species and biogeography revealed through population genomics.</title>
        <authorList>
            <person name="Perez-Carrascal O.M."/>
            <person name="Terrat Y."/>
            <person name="Giani A."/>
            <person name="Fortin N."/>
            <person name="Tromas N."/>
            <person name="Shapiro B.J."/>
        </authorList>
    </citation>
    <scope>NUCLEOTIDE SEQUENCE [LARGE SCALE GENOMIC DNA]</scope>
    <source>
        <strain evidence="3">Ma_SC_T_19800800_S464</strain>
    </source>
</reference>
<dbReference type="GO" id="GO:0032259">
    <property type="term" value="P:methylation"/>
    <property type="evidence" value="ECO:0007669"/>
    <property type="project" value="UniProtKB-KW"/>
</dbReference>
<evidence type="ECO:0000313" key="3">
    <source>
        <dbReference type="EMBL" id="TRU29035.1"/>
    </source>
</evidence>
<dbReference type="EMBL" id="SFBL01000026">
    <property type="protein sequence ID" value="TRU29035.1"/>
    <property type="molecule type" value="Genomic_DNA"/>
</dbReference>
<dbReference type="InterPro" id="IPR029063">
    <property type="entry name" value="SAM-dependent_MTases_sf"/>
</dbReference>
<keyword evidence="1" id="KW-0472">Membrane</keyword>
<feature type="transmembrane region" description="Helical" evidence="1">
    <location>
        <begin position="263"/>
        <end position="286"/>
    </location>
</feature>
<organism evidence="3 4">
    <name type="scientific">Microcystis aeruginosa Ma_SC_T_19800800_S464</name>
    <dbReference type="NCBI Taxonomy" id="2486257"/>
    <lineage>
        <taxon>Bacteria</taxon>
        <taxon>Bacillati</taxon>
        <taxon>Cyanobacteriota</taxon>
        <taxon>Cyanophyceae</taxon>
        <taxon>Oscillatoriophycideae</taxon>
        <taxon>Chroococcales</taxon>
        <taxon>Microcystaceae</taxon>
        <taxon>Microcystis</taxon>
    </lineage>
</organism>
<dbReference type="SUPFAM" id="SSF53335">
    <property type="entry name" value="S-adenosyl-L-methionine-dependent methyltransferases"/>
    <property type="match status" value="1"/>
</dbReference>
<keyword evidence="1" id="KW-1133">Transmembrane helix</keyword>
<sequence length="293" mass="34845">MKNVANRTNYQHLLTIINTESYRHSTHQEVKILDVGCGNGQLIAYLIKNLPCVQPNINWKVYGLDVVNHGVQKKGFMDETIENLSKNFSEIDWYERLTLIYDDEKWQYPDNFFDVIISNQVVEHVKNHVLFFLEISRTLTMNGYSVHLFPLSDVLWEWHIHLPLVHKVKNFDFLFDNIKFLSTLGLGTFHSQTKESGISLDDWTEKHTDYLHYFTNYISYQDILNMGKISNLRTSFRYTRELYQLYLDKKMKRVPKSIYTNHYSSFILEFLSIFFLKYIASVTLFLEKKQTFS</sequence>
<keyword evidence="3" id="KW-0489">Methyltransferase</keyword>
<dbReference type="Pfam" id="PF13847">
    <property type="entry name" value="Methyltransf_31"/>
    <property type="match status" value="1"/>
</dbReference>
<dbReference type="Gene3D" id="3.40.50.150">
    <property type="entry name" value="Vaccinia Virus protein VP39"/>
    <property type="match status" value="1"/>
</dbReference>
<dbReference type="AlphaFoldDB" id="A0A552E3J1"/>
<evidence type="ECO:0000256" key="1">
    <source>
        <dbReference type="SAM" id="Phobius"/>
    </source>
</evidence>
<dbReference type="InterPro" id="IPR025714">
    <property type="entry name" value="Methyltranfer_dom"/>
</dbReference>
<name>A0A552E3J1_MICAE</name>
<comment type="caution">
    <text evidence="3">The sequence shown here is derived from an EMBL/GenBank/DDBJ whole genome shotgun (WGS) entry which is preliminary data.</text>
</comment>
<dbReference type="CDD" id="cd02440">
    <property type="entry name" value="AdoMet_MTases"/>
    <property type="match status" value="1"/>
</dbReference>
<dbReference type="Proteomes" id="UP000319313">
    <property type="component" value="Unassembled WGS sequence"/>
</dbReference>